<reference evidence="5" key="1">
    <citation type="submission" date="2021-06" db="EMBL/GenBank/DDBJ databases">
        <authorList>
            <person name="Kallberg Y."/>
            <person name="Tangrot J."/>
            <person name="Rosling A."/>
        </authorList>
    </citation>
    <scope>NUCLEOTIDE SEQUENCE</scope>
    <source>
        <strain evidence="5">BR232B</strain>
    </source>
</reference>
<keyword evidence="3" id="KW-0694">RNA-binding</keyword>
<dbReference type="Pfam" id="PF00076">
    <property type="entry name" value="RRM_1"/>
    <property type="match status" value="1"/>
</dbReference>
<name>A0A9N9FY02_9GLOM</name>
<dbReference type="SMART" id="SM00360">
    <property type="entry name" value="RRM"/>
    <property type="match status" value="1"/>
</dbReference>
<dbReference type="EMBL" id="CAJVPI010000700">
    <property type="protein sequence ID" value="CAG8564092.1"/>
    <property type="molecule type" value="Genomic_DNA"/>
</dbReference>
<feature type="domain" description="RRM" evidence="4">
    <location>
        <begin position="95"/>
        <end position="175"/>
    </location>
</feature>
<proteinExistence type="predicted"/>
<dbReference type="PANTHER" id="PTHR13948:SF3">
    <property type="entry name" value="FI21118P1"/>
    <property type="match status" value="1"/>
</dbReference>
<dbReference type="PROSITE" id="PS50102">
    <property type="entry name" value="RRM"/>
    <property type="match status" value="1"/>
</dbReference>
<keyword evidence="2" id="KW-0539">Nucleus</keyword>
<dbReference type="AlphaFoldDB" id="A0A9N9FY02"/>
<comment type="subcellular location">
    <subcellularLocation>
        <location evidence="1">Nucleus</location>
    </subcellularLocation>
</comment>
<evidence type="ECO:0000259" key="4">
    <source>
        <dbReference type="PROSITE" id="PS50102"/>
    </source>
</evidence>
<dbReference type="GO" id="GO:0000398">
    <property type="term" value="P:mRNA splicing, via spliceosome"/>
    <property type="evidence" value="ECO:0007669"/>
    <property type="project" value="TreeGrafter"/>
</dbReference>
<evidence type="ECO:0000256" key="1">
    <source>
        <dbReference type="ARBA" id="ARBA00004123"/>
    </source>
</evidence>
<dbReference type="InterPro" id="IPR012677">
    <property type="entry name" value="Nucleotide-bd_a/b_plait_sf"/>
</dbReference>
<keyword evidence="6" id="KW-1185">Reference proteome</keyword>
<dbReference type="OrthoDB" id="439808at2759"/>
<dbReference type="SUPFAM" id="SSF54928">
    <property type="entry name" value="RNA-binding domain, RBD"/>
    <property type="match status" value="1"/>
</dbReference>
<organism evidence="5 6">
    <name type="scientific">Paraglomus brasilianum</name>
    <dbReference type="NCBI Taxonomy" id="144538"/>
    <lineage>
        <taxon>Eukaryota</taxon>
        <taxon>Fungi</taxon>
        <taxon>Fungi incertae sedis</taxon>
        <taxon>Mucoromycota</taxon>
        <taxon>Glomeromycotina</taxon>
        <taxon>Glomeromycetes</taxon>
        <taxon>Paraglomerales</taxon>
        <taxon>Paraglomeraceae</taxon>
        <taxon>Paraglomus</taxon>
    </lineage>
</organism>
<dbReference type="GO" id="GO:0003723">
    <property type="term" value="F:RNA binding"/>
    <property type="evidence" value="ECO:0007669"/>
    <property type="project" value="UniProtKB-UniRule"/>
</dbReference>
<dbReference type="InterPro" id="IPR000504">
    <property type="entry name" value="RRM_dom"/>
</dbReference>
<dbReference type="PANTHER" id="PTHR13948">
    <property type="entry name" value="RNA-BINDING PROTEIN"/>
    <property type="match status" value="1"/>
</dbReference>
<gene>
    <name evidence="5" type="ORF">PBRASI_LOCUS5745</name>
</gene>
<sequence length="230" mass="26194">MGEITEIEIETEITGTTIDTIVQDDRVAGREVPIDIDLMVDMTIGKKIMQTGEKKGGEEGSIMTIETIAERGEKERGLKGLRMLKEPGTEDTDYDTVLFEYRDFGETEIRIQQVLDSLNASIENIRLIRDRKTGLSRRFAFVKFTSVEHARQFIEANQPFITIDNLRVKVEYSNSSSVEDEGWACKNVSAVSHPLIDDPILVTFVMSIVTEEIVRKKISKYKIQRNQVMK</sequence>
<dbReference type="Proteomes" id="UP000789739">
    <property type="component" value="Unassembled WGS sequence"/>
</dbReference>
<evidence type="ECO:0000313" key="6">
    <source>
        <dbReference type="Proteomes" id="UP000789739"/>
    </source>
</evidence>
<accession>A0A9N9FY02</accession>
<evidence type="ECO:0000256" key="2">
    <source>
        <dbReference type="ARBA" id="ARBA00023242"/>
    </source>
</evidence>
<comment type="caution">
    <text evidence="5">The sequence shown here is derived from an EMBL/GenBank/DDBJ whole genome shotgun (WGS) entry which is preliminary data.</text>
</comment>
<dbReference type="GO" id="GO:0005634">
    <property type="term" value="C:nucleus"/>
    <property type="evidence" value="ECO:0007669"/>
    <property type="project" value="UniProtKB-SubCell"/>
</dbReference>
<dbReference type="Gene3D" id="3.30.70.330">
    <property type="match status" value="1"/>
</dbReference>
<evidence type="ECO:0000313" key="5">
    <source>
        <dbReference type="EMBL" id="CAG8564092.1"/>
    </source>
</evidence>
<protein>
    <submittedName>
        <fullName evidence="5">8013_t:CDS:1</fullName>
    </submittedName>
</protein>
<evidence type="ECO:0000256" key="3">
    <source>
        <dbReference type="PROSITE-ProRule" id="PRU00176"/>
    </source>
</evidence>
<dbReference type="InterPro" id="IPR035979">
    <property type="entry name" value="RBD_domain_sf"/>
</dbReference>